<evidence type="ECO:0000313" key="3">
    <source>
        <dbReference type="EMBL" id="MCX2981822.1"/>
    </source>
</evidence>
<dbReference type="Gene3D" id="1.20.1290.10">
    <property type="entry name" value="AhpD-like"/>
    <property type="match status" value="1"/>
</dbReference>
<dbReference type="EMBL" id="SHNN01000002">
    <property type="protein sequence ID" value="MCX2981822.1"/>
    <property type="molecule type" value="Genomic_DNA"/>
</dbReference>
<evidence type="ECO:0000259" key="2">
    <source>
        <dbReference type="Pfam" id="PF02627"/>
    </source>
</evidence>
<protein>
    <submittedName>
        <fullName evidence="3">Carboxymuconolactone decarboxylase family protein</fullName>
    </submittedName>
</protein>
<dbReference type="InterPro" id="IPR003779">
    <property type="entry name" value="CMD-like"/>
</dbReference>
<name>A0ABT3THM0_9GAMM</name>
<dbReference type="RefSeq" id="WP_279245816.1">
    <property type="nucleotide sequence ID" value="NZ_SHNN01000002.1"/>
</dbReference>
<keyword evidence="4" id="KW-1185">Reference proteome</keyword>
<organism evidence="3 4">
    <name type="scientific">Candidatus Litorirhabdus singularis</name>
    <dbReference type="NCBI Taxonomy" id="2518993"/>
    <lineage>
        <taxon>Bacteria</taxon>
        <taxon>Pseudomonadati</taxon>
        <taxon>Pseudomonadota</taxon>
        <taxon>Gammaproteobacteria</taxon>
        <taxon>Cellvibrionales</taxon>
        <taxon>Halieaceae</taxon>
        <taxon>Candidatus Litorirhabdus</taxon>
    </lineage>
</organism>
<gene>
    <name evidence="3" type="ORF">EYC98_13240</name>
</gene>
<dbReference type="PANTHER" id="PTHR34846:SF5">
    <property type="entry name" value="CARBOXYMUCONOLACTONE DECARBOXYLASE-LIKE DOMAIN-CONTAINING PROTEIN"/>
    <property type="match status" value="1"/>
</dbReference>
<proteinExistence type="predicted"/>
<accession>A0ABT3THM0</accession>
<keyword evidence="1" id="KW-0732">Signal</keyword>
<evidence type="ECO:0000256" key="1">
    <source>
        <dbReference type="SAM" id="SignalP"/>
    </source>
</evidence>
<evidence type="ECO:0000313" key="4">
    <source>
        <dbReference type="Proteomes" id="UP001143362"/>
    </source>
</evidence>
<dbReference type="InterPro" id="IPR029032">
    <property type="entry name" value="AhpD-like"/>
</dbReference>
<dbReference type="PANTHER" id="PTHR34846">
    <property type="entry name" value="4-CARBOXYMUCONOLACTONE DECARBOXYLASE FAMILY PROTEIN (AFU_ORTHOLOGUE AFUA_6G11590)"/>
    <property type="match status" value="1"/>
</dbReference>
<dbReference type="Pfam" id="PF02627">
    <property type="entry name" value="CMD"/>
    <property type="match status" value="1"/>
</dbReference>
<comment type="caution">
    <text evidence="3">The sequence shown here is derived from an EMBL/GenBank/DDBJ whole genome shotgun (WGS) entry which is preliminary data.</text>
</comment>
<feature type="domain" description="Carboxymuconolactone decarboxylase-like" evidence="2">
    <location>
        <begin position="72"/>
        <end position="128"/>
    </location>
</feature>
<sequence length="214" mass="23939">MNKYSNLCLILLAAWSTHVAAAEPIIAPVSEELWSLSQKAVFSALDSDDEDDKSPINMLATIAHDPTLLYVFLPLATKLGSVTKISPRDLEILALRTSFRAQSEYEWEHHYSSGLKAGISEQDMNALLDEDPRGELSESDLLLIRTADELVMGTKVSPETMIDLMNNYSTAEVVEIIFIVNQYNGLSKFAKSLGIQLESGYKKGRFQEYKSHHR</sequence>
<reference evidence="3" key="1">
    <citation type="submission" date="2019-02" db="EMBL/GenBank/DDBJ databases">
        <authorList>
            <person name="Li S.-H."/>
        </authorList>
    </citation>
    <scope>NUCLEOTIDE SEQUENCE</scope>
    <source>
        <strain evidence="3">IMCC14734</strain>
    </source>
</reference>
<dbReference type="Proteomes" id="UP001143362">
    <property type="component" value="Unassembled WGS sequence"/>
</dbReference>
<feature type="signal peptide" evidence="1">
    <location>
        <begin position="1"/>
        <end position="21"/>
    </location>
</feature>
<feature type="chain" id="PRO_5046035803" evidence="1">
    <location>
        <begin position="22"/>
        <end position="214"/>
    </location>
</feature>
<dbReference type="SUPFAM" id="SSF69118">
    <property type="entry name" value="AhpD-like"/>
    <property type="match status" value="1"/>
</dbReference>